<proteinExistence type="predicted"/>
<dbReference type="OrthoDB" id="6109323at2759"/>
<evidence type="ECO:0000313" key="2">
    <source>
        <dbReference type="Proteomes" id="UP000507470"/>
    </source>
</evidence>
<evidence type="ECO:0000313" key="1">
    <source>
        <dbReference type="EMBL" id="CAC5390269.1"/>
    </source>
</evidence>
<name>A0A6J8C559_MYTCO</name>
<protein>
    <recommendedName>
        <fullName evidence="3">SGNH hydrolase-type esterase domain-containing protein</fullName>
    </recommendedName>
</protein>
<sequence length="327" mass="36847">MKAFILGSSQIVRFKSHVQTHDIKLQHHEIQIQGVNRGMVSSLFKYLIDICRFSPDVVFIQIGSNDIGRSEHSVVNIEFAIQHFIEVLFSMNIPLVMVGLLFNRNKVLAKRGLTVSQYNDSVIDLNCKLQHLQRFFNNRMIFWVHRGLQFPTHDILDKHGVHLNTEGNRRNQILQNAIQPPDVNIEDTSTATSMTDDNANDEIRTSINTLSKAVSNLKDHLTSVSDTIKSFKEQSDSSLENQQHITVQVDIMDQPPIHQTGITATITEQTQNDNSNGTISRIGTNNSNYDSPSYLENVTFTQTTCNNTFQSVLPLGATVSDDIKGKI</sequence>
<accession>A0A6J8C559</accession>
<dbReference type="Gene3D" id="3.40.50.1110">
    <property type="entry name" value="SGNH hydrolase"/>
    <property type="match status" value="1"/>
</dbReference>
<dbReference type="EMBL" id="CACVKT020004486">
    <property type="protein sequence ID" value="CAC5390269.1"/>
    <property type="molecule type" value="Genomic_DNA"/>
</dbReference>
<evidence type="ECO:0008006" key="3">
    <source>
        <dbReference type="Google" id="ProtNLM"/>
    </source>
</evidence>
<dbReference type="InterPro" id="IPR036514">
    <property type="entry name" value="SGNH_hydro_sf"/>
</dbReference>
<organism evidence="1 2">
    <name type="scientific">Mytilus coruscus</name>
    <name type="common">Sea mussel</name>
    <dbReference type="NCBI Taxonomy" id="42192"/>
    <lineage>
        <taxon>Eukaryota</taxon>
        <taxon>Metazoa</taxon>
        <taxon>Spiralia</taxon>
        <taxon>Lophotrochozoa</taxon>
        <taxon>Mollusca</taxon>
        <taxon>Bivalvia</taxon>
        <taxon>Autobranchia</taxon>
        <taxon>Pteriomorphia</taxon>
        <taxon>Mytilida</taxon>
        <taxon>Mytiloidea</taxon>
        <taxon>Mytilidae</taxon>
        <taxon>Mytilinae</taxon>
        <taxon>Mytilus</taxon>
    </lineage>
</organism>
<dbReference type="SUPFAM" id="SSF52266">
    <property type="entry name" value="SGNH hydrolase"/>
    <property type="match status" value="1"/>
</dbReference>
<keyword evidence="2" id="KW-1185">Reference proteome</keyword>
<dbReference type="AlphaFoldDB" id="A0A6J8C559"/>
<gene>
    <name evidence="1" type="ORF">MCOR_25380</name>
</gene>
<dbReference type="Proteomes" id="UP000507470">
    <property type="component" value="Unassembled WGS sequence"/>
</dbReference>
<reference evidence="1 2" key="1">
    <citation type="submission" date="2020-06" db="EMBL/GenBank/DDBJ databases">
        <authorList>
            <person name="Li R."/>
            <person name="Bekaert M."/>
        </authorList>
    </citation>
    <scope>NUCLEOTIDE SEQUENCE [LARGE SCALE GENOMIC DNA]</scope>
    <source>
        <strain evidence="2">wild</strain>
    </source>
</reference>